<dbReference type="SUPFAM" id="SSF52540">
    <property type="entry name" value="P-loop containing nucleoside triphosphate hydrolases"/>
    <property type="match status" value="1"/>
</dbReference>
<gene>
    <name evidence="4" type="ORF">E0H75_13095</name>
</gene>
<dbReference type="Gene3D" id="3.40.50.300">
    <property type="entry name" value="P-loop containing nucleotide triphosphate hydrolases"/>
    <property type="match status" value="1"/>
</dbReference>
<keyword evidence="1" id="KW-0547">Nucleotide-binding</keyword>
<dbReference type="Pfam" id="PF13191">
    <property type="entry name" value="AAA_16"/>
    <property type="match status" value="1"/>
</dbReference>
<dbReference type="InterPro" id="IPR000792">
    <property type="entry name" value="Tscrpt_reg_LuxR_C"/>
</dbReference>
<dbReference type="EMBL" id="SJKD01000002">
    <property type="protein sequence ID" value="TCC51073.1"/>
    <property type="molecule type" value="Genomic_DNA"/>
</dbReference>
<sequence>MEGAAARRDTDIAGRVEERGVLATALGAVVDGRPCAVFVHGEAGVGKTRLVRAVCEEAAAQGVAVLWGGCVRFGAVDAPYMPLVSALEGWLESASPSEVSEVLAAVPDAAELLPSLGGQPSLGTVRLLAVVDGLLMAIASRRPTVLVVDDVQWADPASRDAITYLVAGYRSQRLALLTTYRDEELPVGHPLHGWLADLARLPSVSSLQLNRLSRDETEDQLVSLLGGRPHPRLVAEVVRRSDGNPYLSELLVRGVTLGDDRLPADLPTELTAALLGAWHRLPAPAREVTRMLAVGGRPVLIHDLTAVAATRGIGAEAVVAALVEATNAGICVALGAETCWFRHPLVPDVLHGTFVPGEAGPLHAAWAKALESRSRTGIDEVRRLGDLALHHQSAGDLKSCLETSLRAADLAHEVKALREEALHLSRATRLWPTVHHGEAHSVVQELDLLERVADAHRLAGDDESIFTAWDRAHDLVDERADPVRASRVIRGWSFSALATGRASGEPIHELERAVELARTSADSREYADALAALSESHTFSNAPESARQYAEQAVQAAHRSGTNEALTHAYRARALAFIREDRSDRDSAECVRFARMTKDPILLENARMVRSDYLDSRGRVAESTEIMAEGLSEVVAAGASNVVSGLTRVLAGQLLMFGRFADAGHVIRRGLALVEGADKTADVRLAAALLSTRRGDLAAARLHLRRAREAIPDLEDRPALMAPPILAEHLLADGRPDEAQSMLSRTLIVQSIDVQIADEMLMWSARSAADLAERARDRRDREGVANAQRLLEEVVNLRGTVQPVPFDVLAADDLVRPAMEALFTAETERCEFGSVRAEIWQEAADRCAAADMRWEQAVMSWRWAQALLSQSPSTVAFVAPLRSAYAFAVEVDATALQRELERLAVLGKIRLEEPRVPPLDRTPVALRSLTPREREVLAHLVAGRTYAEIADALFISQKTVSAHVSHLLRKTGTSSRHEVSALALRLGRTTHSAT</sequence>
<evidence type="ECO:0000313" key="5">
    <source>
        <dbReference type="Proteomes" id="UP000293342"/>
    </source>
</evidence>
<keyword evidence="2" id="KW-0067">ATP-binding</keyword>
<dbReference type="Pfam" id="PF00196">
    <property type="entry name" value="GerE"/>
    <property type="match status" value="1"/>
</dbReference>
<dbReference type="InterPro" id="IPR027417">
    <property type="entry name" value="P-loop_NTPase"/>
</dbReference>
<keyword evidence="5" id="KW-1185">Reference proteome</keyword>
<reference evidence="4 5" key="1">
    <citation type="submission" date="2019-02" db="EMBL/GenBank/DDBJ databases">
        <title>Kribbella capetownensis sp. nov. and Kribbella speibonae sp. nov., isolated from soil.</title>
        <authorList>
            <person name="Curtis S.M."/>
            <person name="Norton I."/>
            <person name="Everest G.J."/>
            <person name="Meyers P.R."/>
        </authorList>
    </citation>
    <scope>NUCLEOTIDE SEQUENCE [LARGE SCALE GENOMIC DNA]</scope>
    <source>
        <strain evidence="4 5">YM53</strain>
    </source>
</reference>
<dbReference type="Proteomes" id="UP000293342">
    <property type="component" value="Unassembled WGS sequence"/>
</dbReference>
<dbReference type="SUPFAM" id="SSF48452">
    <property type="entry name" value="TPR-like"/>
    <property type="match status" value="1"/>
</dbReference>
<dbReference type="InterPro" id="IPR036388">
    <property type="entry name" value="WH-like_DNA-bd_sf"/>
</dbReference>
<dbReference type="OrthoDB" id="134712at2"/>
<evidence type="ECO:0000256" key="2">
    <source>
        <dbReference type="ARBA" id="ARBA00022840"/>
    </source>
</evidence>
<dbReference type="CDD" id="cd06170">
    <property type="entry name" value="LuxR_C_like"/>
    <property type="match status" value="1"/>
</dbReference>
<proteinExistence type="predicted"/>
<dbReference type="GO" id="GO:0005737">
    <property type="term" value="C:cytoplasm"/>
    <property type="evidence" value="ECO:0007669"/>
    <property type="project" value="TreeGrafter"/>
</dbReference>
<evidence type="ECO:0000313" key="4">
    <source>
        <dbReference type="EMBL" id="TCC51073.1"/>
    </source>
</evidence>
<dbReference type="PANTHER" id="PTHR16305:SF28">
    <property type="entry name" value="GUANYLATE CYCLASE DOMAIN-CONTAINING PROTEIN"/>
    <property type="match status" value="1"/>
</dbReference>
<dbReference type="RefSeq" id="WP_131513765.1">
    <property type="nucleotide sequence ID" value="NZ_SJKD01000002.1"/>
</dbReference>
<evidence type="ECO:0000256" key="1">
    <source>
        <dbReference type="ARBA" id="ARBA00022741"/>
    </source>
</evidence>
<name>A0A4R0JUF7_9ACTN</name>
<dbReference type="SMART" id="SM00421">
    <property type="entry name" value="HTH_LUXR"/>
    <property type="match status" value="1"/>
</dbReference>
<dbReference type="PRINTS" id="PR00038">
    <property type="entry name" value="HTHLUXR"/>
</dbReference>
<dbReference type="InterPro" id="IPR011990">
    <property type="entry name" value="TPR-like_helical_dom_sf"/>
</dbReference>
<dbReference type="Gene3D" id="1.10.10.10">
    <property type="entry name" value="Winged helix-like DNA-binding domain superfamily/Winged helix DNA-binding domain"/>
    <property type="match status" value="1"/>
</dbReference>
<dbReference type="GO" id="GO:0006355">
    <property type="term" value="P:regulation of DNA-templated transcription"/>
    <property type="evidence" value="ECO:0007669"/>
    <property type="project" value="InterPro"/>
</dbReference>
<accession>A0A4R0JUF7</accession>
<dbReference type="InterPro" id="IPR041664">
    <property type="entry name" value="AAA_16"/>
</dbReference>
<comment type="caution">
    <text evidence="4">The sequence shown here is derived from an EMBL/GenBank/DDBJ whole genome shotgun (WGS) entry which is preliminary data.</text>
</comment>
<dbReference type="AlphaFoldDB" id="A0A4R0JUF7"/>
<dbReference type="SUPFAM" id="SSF46894">
    <property type="entry name" value="C-terminal effector domain of the bipartite response regulators"/>
    <property type="match status" value="1"/>
</dbReference>
<protein>
    <recommendedName>
        <fullName evidence="3">HTH luxR-type domain-containing protein</fullName>
    </recommendedName>
</protein>
<dbReference type="GO" id="GO:0005524">
    <property type="term" value="F:ATP binding"/>
    <property type="evidence" value="ECO:0007669"/>
    <property type="project" value="UniProtKB-KW"/>
</dbReference>
<dbReference type="PROSITE" id="PS50043">
    <property type="entry name" value="HTH_LUXR_2"/>
    <property type="match status" value="1"/>
</dbReference>
<dbReference type="GO" id="GO:0003677">
    <property type="term" value="F:DNA binding"/>
    <property type="evidence" value="ECO:0007669"/>
    <property type="project" value="InterPro"/>
</dbReference>
<dbReference type="PANTHER" id="PTHR16305">
    <property type="entry name" value="TESTICULAR SOLUBLE ADENYLYL CYCLASE"/>
    <property type="match status" value="1"/>
</dbReference>
<dbReference type="GO" id="GO:0004016">
    <property type="term" value="F:adenylate cyclase activity"/>
    <property type="evidence" value="ECO:0007669"/>
    <property type="project" value="TreeGrafter"/>
</dbReference>
<dbReference type="InterPro" id="IPR016032">
    <property type="entry name" value="Sig_transdc_resp-reg_C-effctor"/>
</dbReference>
<dbReference type="PROSITE" id="PS00622">
    <property type="entry name" value="HTH_LUXR_1"/>
    <property type="match status" value="1"/>
</dbReference>
<evidence type="ECO:0000259" key="3">
    <source>
        <dbReference type="PROSITE" id="PS50043"/>
    </source>
</evidence>
<dbReference type="Gene3D" id="1.25.40.10">
    <property type="entry name" value="Tetratricopeptide repeat domain"/>
    <property type="match status" value="1"/>
</dbReference>
<feature type="domain" description="HTH luxR-type" evidence="3">
    <location>
        <begin position="922"/>
        <end position="987"/>
    </location>
</feature>
<organism evidence="4 5">
    <name type="scientific">Kribbella capetownensis</name>
    <dbReference type="NCBI Taxonomy" id="1572659"/>
    <lineage>
        <taxon>Bacteria</taxon>
        <taxon>Bacillati</taxon>
        <taxon>Actinomycetota</taxon>
        <taxon>Actinomycetes</taxon>
        <taxon>Propionibacteriales</taxon>
        <taxon>Kribbellaceae</taxon>
        <taxon>Kribbella</taxon>
    </lineage>
</organism>